<reference evidence="3 4" key="1">
    <citation type="journal article" date="2019" name="Sci. Rep.">
        <title>Comparative genomics of chytrid fungi reveal insights into the obligate biotrophic and pathogenic lifestyle of Synchytrium endobioticum.</title>
        <authorList>
            <person name="van de Vossenberg B.T.L.H."/>
            <person name="Warris S."/>
            <person name="Nguyen H.D.T."/>
            <person name="van Gent-Pelzer M.P.E."/>
            <person name="Joly D.L."/>
            <person name="van de Geest H.C."/>
            <person name="Bonants P.J.M."/>
            <person name="Smith D.S."/>
            <person name="Levesque C.A."/>
            <person name="van der Lee T.A.J."/>
        </authorList>
    </citation>
    <scope>NUCLEOTIDE SEQUENCE [LARGE SCALE GENOMIC DNA]</scope>
    <source>
        <strain evidence="1 4">LEV6574</strain>
        <strain evidence="2 3">MB42</strain>
    </source>
</reference>
<evidence type="ECO:0000313" key="4">
    <source>
        <dbReference type="Proteomes" id="UP000320475"/>
    </source>
</evidence>
<evidence type="ECO:0000313" key="2">
    <source>
        <dbReference type="EMBL" id="TPX46003.1"/>
    </source>
</evidence>
<sequence length="152" mass="17337">MIIPSSATTLSSRVIPFPVEAVWKVIKTLDFKFWSLVKSTEMKSGCHPNEVGGMRTIYFKDGTTSVYQMAELSDLHHFVTWELVESEPSLQVMSSSSTLRLRRVTHDNSTFIEWTTYFPSADTTANAVEDAKYKHDLAFKDLMDYMKQHSTA</sequence>
<dbReference type="PANTHER" id="PTHR39332:SF7">
    <property type="entry name" value="SRPBCC FAMILY PROTEIN"/>
    <property type="match status" value="1"/>
</dbReference>
<dbReference type="VEuPathDB" id="FungiDB:SeMB42_g03842"/>
<comment type="caution">
    <text evidence="1">The sequence shown here is derived from an EMBL/GenBank/DDBJ whole genome shotgun (WGS) entry which is preliminary data.</text>
</comment>
<dbReference type="PANTHER" id="PTHR39332">
    <property type="entry name" value="BLL4707 PROTEIN"/>
    <property type="match status" value="1"/>
</dbReference>
<protein>
    <recommendedName>
        <fullName evidence="5">Bet v I/Major latex protein domain-containing protein</fullName>
    </recommendedName>
</protein>
<evidence type="ECO:0000313" key="1">
    <source>
        <dbReference type="EMBL" id="TPX41774.1"/>
    </source>
</evidence>
<dbReference type="OrthoDB" id="10255646at2759"/>
<proteinExistence type="predicted"/>
<dbReference type="Proteomes" id="UP000320475">
    <property type="component" value="Unassembled WGS sequence"/>
</dbReference>
<dbReference type="SUPFAM" id="SSF55961">
    <property type="entry name" value="Bet v1-like"/>
    <property type="match status" value="1"/>
</dbReference>
<keyword evidence="3" id="KW-1185">Reference proteome</keyword>
<gene>
    <name evidence="1" type="ORF">SeLEV6574_g05932</name>
    <name evidence="2" type="ORF">SeMB42_g03842</name>
</gene>
<dbReference type="InterPro" id="IPR023393">
    <property type="entry name" value="START-like_dom_sf"/>
</dbReference>
<organism evidence="1 4">
    <name type="scientific">Synchytrium endobioticum</name>
    <dbReference type="NCBI Taxonomy" id="286115"/>
    <lineage>
        <taxon>Eukaryota</taxon>
        <taxon>Fungi</taxon>
        <taxon>Fungi incertae sedis</taxon>
        <taxon>Chytridiomycota</taxon>
        <taxon>Chytridiomycota incertae sedis</taxon>
        <taxon>Chytridiomycetes</taxon>
        <taxon>Synchytriales</taxon>
        <taxon>Synchytriaceae</taxon>
        <taxon>Synchytrium</taxon>
    </lineage>
</organism>
<dbReference type="AlphaFoldDB" id="A0A507CRJ8"/>
<dbReference type="Gene3D" id="3.30.530.20">
    <property type="match status" value="1"/>
</dbReference>
<dbReference type="Proteomes" id="UP000317494">
    <property type="component" value="Unassembled WGS sequence"/>
</dbReference>
<accession>A0A507CRJ8</accession>
<evidence type="ECO:0000313" key="3">
    <source>
        <dbReference type="Proteomes" id="UP000317494"/>
    </source>
</evidence>
<dbReference type="EMBL" id="QEAM01000303">
    <property type="protein sequence ID" value="TPX41774.1"/>
    <property type="molecule type" value="Genomic_DNA"/>
</dbReference>
<evidence type="ECO:0008006" key="5">
    <source>
        <dbReference type="Google" id="ProtNLM"/>
    </source>
</evidence>
<dbReference type="EMBL" id="QEAN01000144">
    <property type="protein sequence ID" value="TPX46003.1"/>
    <property type="molecule type" value="Genomic_DNA"/>
</dbReference>
<name>A0A507CRJ8_9FUNG</name>